<dbReference type="InterPro" id="IPR004509">
    <property type="entry name" value="Competence_ComEA_HhH"/>
</dbReference>
<dbReference type="InterPro" id="IPR051675">
    <property type="entry name" value="Endo/Exo/Phosphatase_dom_1"/>
</dbReference>
<dbReference type="PANTHER" id="PTHR21180">
    <property type="entry name" value="ENDONUCLEASE/EXONUCLEASE/PHOSPHATASE FAMILY DOMAIN-CONTAINING PROTEIN 1"/>
    <property type="match status" value="1"/>
</dbReference>
<dbReference type="EMBL" id="CP019323">
    <property type="protein sequence ID" value="APX73018.1"/>
    <property type="molecule type" value="Genomic_DNA"/>
</dbReference>
<keyword evidence="1" id="KW-0472">Membrane</keyword>
<dbReference type="GO" id="GO:0006281">
    <property type="term" value="P:DNA repair"/>
    <property type="evidence" value="ECO:0007669"/>
    <property type="project" value="InterPro"/>
</dbReference>
<feature type="domain" description="Helix-hairpin-helix DNA-binding motif class 1" evidence="2">
    <location>
        <begin position="188"/>
        <end position="207"/>
    </location>
</feature>
<protein>
    <recommendedName>
        <fullName evidence="2">Helix-hairpin-helix DNA-binding motif class 1 domain-containing protein</fullName>
    </recommendedName>
</protein>
<dbReference type="Gene3D" id="1.10.150.310">
    <property type="entry name" value="Tex RuvX-like domain-like"/>
    <property type="match status" value="1"/>
</dbReference>
<dbReference type="Gene3D" id="3.10.560.10">
    <property type="entry name" value="Outer membrane lipoprotein wza domain like"/>
    <property type="match status" value="1"/>
</dbReference>
<dbReference type="GO" id="GO:0015628">
    <property type="term" value="P:protein secretion by the type II secretion system"/>
    <property type="evidence" value="ECO:0007669"/>
    <property type="project" value="TreeGrafter"/>
</dbReference>
<dbReference type="GO" id="GO:0003677">
    <property type="term" value="F:DNA binding"/>
    <property type="evidence" value="ECO:0007669"/>
    <property type="project" value="InterPro"/>
</dbReference>
<gene>
    <name evidence="3" type="ORF">BTM29_10855</name>
</gene>
<sequence length="210" mass="22999">MDKILDYIYENKILTILVVGLISLGLFHYLFQKPTTMPSNDNAQVKSSEVLPVESKKEGTEKNIKGKKEPEFVMVDVQGAVKSPGVYRMKNTSIVKDAINLAGGVNDDAELKQINQAQHVTDEMQISVPSVGEVPQNSPMQSSPSKTSKVNINTATVDDFQNVSGIGPKKAEKIIDYRTQNGNFEVLEDLTKVSGIGDKTLESLSDQLTI</sequence>
<dbReference type="RefSeq" id="WP_076617514.1">
    <property type="nucleotide sequence ID" value="NZ_CP019323.1"/>
</dbReference>
<dbReference type="OrthoDB" id="9790239at2"/>
<evidence type="ECO:0000259" key="2">
    <source>
        <dbReference type="SMART" id="SM00278"/>
    </source>
</evidence>
<dbReference type="Proteomes" id="UP000187499">
    <property type="component" value="Chromosome"/>
</dbReference>
<evidence type="ECO:0000256" key="1">
    <source>
        <dbReference type="SAM" id="Phobius"/>
    </source>
</evidence>
<feature type="transmembrane region" description="Helical" evidence="1">
    <location>
        <begin position="12"/>
        <end position="31"/>
    </location>
</feature>
<dbReference type="PANTHER" id="PTHR21180:SF32">
    <property type="entry name" value="ENDONUCLEASE_EXONUCLEASE_PHOSPHATASE FAMILY DOMAIN-CONTAINING PROTEIN 1"/>
    <property type="match status" value="1"/>
</dbReference>
<feature type="domain" description="Helix-hairpin-helix DNA-binding motif class 1" evidence="2">
    <location>
        <begin position="158"/>
        <end position="177"/>
    </location>
</feature>
<evidence type="ECO:0000313" key="4">
    <source>
        <dbReference type="Proteomes" id="UP000187499"/>
    </source>
</evidence>
<keyword evidence="1" id="KW-0812">Transmembrane</keyword>
<dbReference type="GO" id="GO:0015627">
    <property type="term" value="C:type II protein secretion system complex"/>
    <property type="evidence" value="ECO:0007669"/>
    <property type="project" value="TreeGrafter"/>
</dbReference>
<dbReference type="NCBIfam" id="TIGR00426">
    <property type="entry name" value="competence protein ComEA helix-hairpin-helix repeat region"/>
    <property type="match status" value="1"/>
</dbReference>
<dbReference type="AlphaFoldDB" id="A0A1P8Q593"/>
<accession>A0A1P8Q593</accession>
<reference evidence="4" key="1">
    <citation type="submission" date="2016-12" db="EMBL/GenBank/DDBJ databases">
        <authorList>
            <person name="Jung M.Y."/>
            <person name="Lee S.H."/>
        </authorList>
    </citation>
    <scope>NUCLEOTIDE SEQUENCE [LARGE SCALE GENOMIC DNA]</scope>
    <source>
        <strain evidence="4">WiKim39</strain>
    </source>
</reference>
<proteinExistence type="predicted"/>
<name>A0A1P8Q593_9LACO</name>
<dbReference type="InterPro" id="IPR019554">
    <property type="entry name" value="Soluble_ligand-bd"/>
</dbReference>
<dbReference type="Pfam" id="PF12836">
    <property type="entry name" value="HHH_3"/>
    <property type="match status" value="1"/>
</dbReference>
<dbReference type="SMART" id="SM00278">
    <property type="entry name" value="HhH1"/>
    <property type="match status" value="2"/>
</dbReference>
<dbReference type="SUPFAM" id="SSF47781">
    <property type="entry name" value="RuvA domain 2-like"/>
    <property type="match status" value="1"/>
</dbReference>
<dbReference type="STRING" id="1847728.BTM29_10855"/>
<dbReference type="InterPro" id="IPR010994">
    <property type="entry name" value="RuvA_2-like"/>
</dbReference>
<dbReference type="InterPro" id="IPR003583">
    <property type="entry name" value="Hlx-hairpin-Hlx_DNA-bd_motif"/>
</dbReference>
<keyword evidence="4" id="KW-1185">Reference proteome</keyword>
<organism evidence="3 4">
    <name type="scientific">Companilactobacillus allii</name>
    <dbReference type="NCBI Taxonomy" id="1847728"/>
    <lineage>
        <taxon>Bacteria</taxon>
        <taxon>Bacillati</taxon>
        <taxon>Bacillota</taxon>
        <taxon>Bacilli</taxon>
        <taxon>Lactobacillales</taxon>
        <taxon>Lactobacillaceae</taxon>
        <taxon>Companilactobacillus</taxon>
    </lineage>
</organism>
<keyword evidence="1" id="KW-1133">Transmembrane helix</keyword>
<dbReference type="KEGG" id="lalw:BTM29_10855"/>
<evidence type="ECO:0000313" key="3">
    <source>
        <dbReference type="EMBL" id="APX73018.1"/>
    </source>
</evidence>
<dbReference type="Pfam" id="PF10531">
    <property type="entry name" value="SLBB"/>
    <property type="match status" value="1"/>
</dbReference>